<proteinExistence type="predicted"/>
<accession>A0A179F424</accession>
<feature type="region of interest" description="Disordered" evidence="1">
    <location>
        <begin position="67"/>
        <end position="122"/>
    </location>
</feature>
<gene>
    <name evidence="2" type="ORF">VFPPC_14789</name>
</gene>
<dbReference type="GeneID" id="28856551"/>
<protein>
    <submittedName>
        <fullName evidence="2">Uncharacterized protein</fullName>
    </submittedName>
</protein>
<feature type="compositionally biased region" description="Polar residues" evidence="1">
    <location>
        <begin position="84"/>
        <end position="107"/>
    </location>
</feature>
<name>A0A179F424_METCM</name>
<organism evidence="2 3">
    <name type="scientific">Pochonia chlamydosporia 170</name>
    <dbReference type="NCBI Taxonomy" id="1380566"/>
    <lineage>
        <taxon>Eukaryota</taxon>
        <taxon>Fungi</taxon>
        <taxon>Dikarya</taxon>
        <taxon>Ascomycota</taxon>
        <taxon>Pezizomycotina</taxon>
        <taxon>Sordariomycetes</taxon>
        <taxon>Hypocreomycetidae</taxon>
        <taxon>Hypocreales</taxon>
        <taxon>Clavicipitaceae</taxon>
        <taxon>Pochonia</taxon>
    </lineage>
</organism>
<evidence type="ECO:0000313" key="3">
    <source>
        <dbReference type="Proteomes" id="UP000078397"/>
    </source>
</evidence>
<reference evidence="2 3" key="1">
    <citation type="journal article" date="2016" name="PLoS Pathog.">
        <title>Biosynthesis of antibiotic leucinostatins in bio-control fungus Purpureocillium lilacinum and their inhibition on phytophthora revealed by genome mining.</title>
        <authorList>
            <person name="Wang G."/>
            <person name="Liu Z."/>
            <person name="Lin R."/>
            <person name="Li E."/>
            <person name="Mao Z."/>
            <person name="Ling J."/>
            <person name="Yang Y."/>
            <person name="Yin W.B."/>
            <person name="Xie B."/>
        </authorList>
    </citation>
    <scope>NUCLEOTIDE SEQUENCE [LARGE SCALE GENOMIC DNA]</scope>
    <source>
        <strain evidence="2">170</strain>
    </source>
</reference>
<feature type="compositionally biased region" description="Basic residues" evidence="1">
    <location>
        <begin position="112"/>
        <end position="122"/>
    </location>
</feature>
<evidence type="ECO:0000313" key="2">
    <source>
        <dbReference type="EMBL" id="OAQ60155.1"/>
    </source>
</evidence>
<evidence type="ECO:0000256" key="1">
    <source>
        <dbReference type="SAM" id="MobiDB-lite"/>
    </source>
</evidence>
<dbReference type="KEGG" id="pchm:VFPPC_14789"/>
<dbReference type="AlphaFoldDB" id="A0A179F424"/>
<dbReference type="Proteomes" id="UP000078397">
    <property type="component" value="Unassembled WGS sequence"/>
</dbReference>
<sequence length="122" mass="13866">MGKETEPKQLWEINEVIINGNYSYQAYEDGRLYYTLATSRADLPAGFWYDEWIYALQARTEAEQFVESSGRSALDARQRGGTGNSDYQLPSQSIANNPNMGQISSSAEKAKDRRKKKHHGKK</sequence>
<keyword evidence="3" id="KW-1185">Reference proteome</keyword>
<comment type="caution">
    <text evidence="2">The sequence shown here is derived from an EMBL/GenBank/DDBJ whole genome shotgun (WGS) entry which is preliminary data.</text>
</comment>
<dbReference type="RefSeq" id="XP_018138065.1">
    <property type="nucleotide sequence ID" value="XM_018292557.1"/>
</dbReference>
<dbReference type="EMBL" id="LSBJ02000009">
    <property type="protein sequence ID" value="OAQ60155.1"/>
    <property type="molecule type" value="Genomic_DNA"/>
</dbReference>
<dbReference type="OrthoDB" id="3496106at2759"/>